<dbReference type="PANTHER" id="PTHR42942">
    <property type="entry name" value="6-O-METHYLGUANINE DNA METHYLTRANSFERASE"/>
    <property type="match status" value="1"/>
</dbReference>
<dbReference type="InterPro" id="IPR036388">
    <property type="entry name" value="WH-like_DNA-bd_sf"/>
</dbReference>
<gene>
    <name evidence="3" type="ORF">APT59_04165</name>
</gene>
<dbReference type="GO" id="GO:0003824">
    <property type="term" value="F:catalytic activity"/>
    <property type="evidence" value="ECO:0007669"/>
    <property type="project" value="InterPro"/>
</dbReference>
<keyword evidence="1" id="KW-0227">DNA damage</keyword>
<dbReference type="Gene3D" id="1.10.10.10">
    <property type="entry name" value="Winged helix-like DNA-binding domain superfamily/Winged helix DNA-binding domain"/>
    <property type="match status" value="1"/>
</dbReference>
<evidence type="ECO:0000313" key="4">
    <source>
        <dbReference type="Proteomes" id="UP000064137"/>
    </source>
</evidence>
<evidence type="ECO:0000259" key="2">
    <source>
        <dbReference type="Pfam" id="PF01035"/>
    </source>
</evidence>
<proteinExistence type="predicted"/>
<dbReference type="InterPro" id="IPR052520">
    <property type="entry name" value="ATL_DNA_repair"/>
</dbReference>
<protein>
    <submittedName>
        <fullName evidence="3">DNA base-flipping protein YbaZ</fullName>
    </submittedName>
</protein>
<accession>A0A0U4VJW2</accession>
<dbReference type="InterPro" id="IPR036217">
    <property type="entry name" value="MethylDNA_cys_MeTrfase_DNAb"/>
</dbReference>
<evidence type="ECO:0000256" key="1">
    <source>
        <dbReference type="ARBA" id="ARBA00022763"/>
    </source>
</evidence>
<dbReference type="EMBL" id="CP013987">
    <property type="protein sequence ID" value="ALZ83435.1"/>
    <property type="molecule type" value="Genomic_DNA"/>
</dbReference>
<dbReference type="SUPFAM" id="SSF46767">
    <property type="entry name" value="Methylated DNA-protein cysteine methyltransferase, C-terminal domain"/>
    <property type="match status" value="1"/>
</dbReference>
<organism evidence="3 4">
    <name type="scientific">Pseudomonas oryzihabitans</name>
    <dbReference type="NCBI Taxonomy" id="47885"/>
    <lineage>
        <taxon>Bacteria</taxon>
        <taxon>Pseudomonadati</taxon>
        <taxon>Pseudomonadota</taxon>
        <taxon>Gammaproteobacteria</taxon>
        <taxon>Pseudomonadales</taxon>
        <taxon>Pseudomonadaceae</taxon>
        <taxon>Pseudomonas</taxon>
    </lineage>
</organism>
<dbReference type="Pfam" id="PF01035">
    <property type="entry name" value="DNA_binding_1"/>
    <property type="match status" value="1"/>
</dbReference>
<dbReference type="Proteomes" id="UP000064137">
    <property type="component" value="Chromosome"/>
</dbReference>
<name>A0A0U4VJW2_9PSED</name>
<dbReference type="OrthoDB" id="9132167at2"/>
<dbReference type="AlphaFoldDB" id="A0A0U4VJW2"/>
<feature type="domain" description="Methylated-DNA-[protein]-cysteine S-methyltransferase DNA binding" evidence="2">
    <location>
        <begin position="11"/>
        <end position="91"/>
    </location>
</feature>
<sequence length="112" mass="12404">MTTSPPPDPRRQAVFQALAAIPAGRVVSYGQLAELAGLGRGARWVGWVLGRLPEGSALPWHRVIAADGRPSLTRDSPSGQAQRERLRAEGVLLHEDRVDMRRYRWNPVESVE</sequence>
<reference evidence="3 4" key="1">
    <citation type="submission" date="2016-01" db="EMBL/GenBank/DDBJ databases">
        <title>Annotation of Pseudomonas oryzihabitans USDA-ARS-USMARC-56511.</title>
        <authorList>
            <person name="Harhay G.P."/>
            <person name="Harhay D.M."/>
            <person name="Smith T.P.L."/>
            <person name="Bono J.L."/>
            <person name="Heaton M.P."/>
            <person name="Clawson M.L."/>
            <person name="Chitko-Mckown C.G."/>
            <person name="Capik S.F."/>
            <person name="DeDonder K.D."/>
            <person name="Apley M.D."/>
            <person name="Lubbers B.V."/>
            <person name="White B.J."/>
            <person name="Larson R.L."/>
        </authorList>
    </citation>
    <scope>NUCLEOTIDE SEQUENCE [LARGE SCALE GENOMIC DNA]</scope>
    <source>
        <strain evidence="3 4">USDA-ARS-USMARC-56511</strain>
    </source>
</reference>
<evidence type="ECO:0000313" key="3">
    <source>
        <dbReference type="EMBL" id="ALZ83435.1"/>
    </source>
</evidence>
<dbReference type="CDD" id="cd06445">
    <property type="entry name" value="ATase"/>
    <property type="match status" value="1"/>
</dbReference>
<dbReference type="InterPro" id="IPR014048">
    <property type="entry name" value="MethylDNA_cys_MeTrfase_DNA-bd"/>
</dbReference>
<dbReference type="PANTHER" id="PTHR42942:SF1">
    <property type="entry name" value="ALKYLTRANSFERASE-LIKE PROTEIN 1"/>
    <property type="match status" value="1"/>
</dbReference>
<dbReference type="GO" id="GO:0006281">
    <property type="term" value="P:DNA repair"/>
    <property type="evidence" value="ECO:0007669"/>
    <property type="project" value="InterPro"/>
</dbReference>
<dbReference type="KEGG" id="por:APT59_04165"/>
<dbReference type="RefSeq" id="WP_059313694.1">
    <property type="nucleotide sequence ID" value="NZ_CP013987.1"/>
</dbReference>